<evidence type="ECO:0000313" key="1">
    <source>
        <dbReference type="EMBL" id="KAG1767584.1"/>
    </source>
</evidence>
<dbReference type="OrthoDB" id="2700032at2759"/>
<gene>
    <name evidence="1" type="ORF">EV702DRAFT_1050279</name>
</gene>
<name>A0A9P7CXB5_9AGAM</name>
<accession>A0A9P7CXB5</accession>
<proteinExistence type="predicted"/>
<protein>
    <submittedName>
        <fullName evidence="1">Uncharacterized protein</fullName>
    </submittedName>
</protein>
<comment type="caution">
    <text evidence="1">The sequence shown here is derived from an EMBL/GenBank/DDBJ whole genome shotgun (WGS) entry which is preliminary data.</text>
</comment>
<organism evidence="1 2">
    <name type="scientific">Suillus placidus</name>
    <dbReference type="NCBI Taxonomy" id="48579"/>
    <lineage>
        <taxon>Eukaryota</taxon>
        <taxon>Fungi</taxon>
        <taxon>Dikarya</taxon>
        <taxon>Basidiomycota</taxon>
        <taxon>Agaricomycotina</taxon>
        <taxon>Agaricomycetes</taxon>
        <taxon>Agaricomycetidae</taxon>
        <taxon>Boletales</taxon>
        <taxon>Suillineae</taxon>
        <taxon>Suillaceae</taxon>
        <taxon>Suillus</taxon>
    </lineage>
</organism>
<dbReference type="Proteomes" id="UP000714275">
    <property type="component" value="Unassembled WGS sequence"/>
</dbReference>
<evidence type="ECO:0000313" key="2">
    <source>
        <dbReference type="Proteomes" id="UP000714275"/>
    </source>
</evidence>
<sequence>MELPSSPSSTITAPPDYHNIAQRLGRLIVEAMTSSSALLHYDNASESMVEWCWPADSAGKKIPLSNFEKYHDEYEFRYPCCLCADGGGKGAYVEAAVYPWWNDTTKQTHWTARYDAKHHPVKIDIYFKLVSSVAFQYPRRDDKNPPIPPIQLEWTLREQTQLLDRLAVCDAIAMKEFRILFRCCKKCKRVAARPTQKPDIVTLPSWMMSASAQMIEFKRKAKVVSPRSPLHIEWMEPPASPTPAHKANFDELIQEAKSSIYIVMFSSRSCDILPENLGDKQGVFQTSELRLIDLWAIPDIEVHGEKNNYIFCRIDFKKESVLHQVNADDIQAAISDKLAVTLGIGLLDAYIGLIANHKLQTKVRVLSVLLKDRVYPGDLWEIVGECIIEAQQEAILRQHQNICTGMGDISFSSSAASTCAATSSPFSCPTAMRDKCEAWLTKPYTYPLPVVQPLVTEKCPFLDHSTLSPPEFSTTLEDKRASVIFNCVGPSLPLLSAWVPLDVQETFYDAFHVEQACQAGLMPQCLFVNGHHAYPIQRNVGLELLVLQAKMRHAKAEVVLYTMAIESACELNFPVSTSGYIVVSQ</sequence>
<reference evidence="1" key="1">
    <citation type="journal article" date="2020" name="New Phytol.">
        <title>Comparative genomics reveals dynamic genome evolution in host specialist ectomycorrhizal fungi.</title>
        <authorList>
            <person name="Lofgren L.A."/>
            <person name="Nguyen N.H."/>
            <person name="Vilgalys R."/>
            <person name="Ruytinx J."/>
            <person name="Liao H.L."/>
            <person name="Branco S."/>
            <person name="Kuo A."/>
            <person name="LaButti K."/>
            <person name="Lipzen A."/>
            <person name="Andreopoulos W."/>
            <person name="Pangilinan J."/>
            <person name="Riley R."/>
            <person name="Hundley H."/>
            <person name="Na H."/>
            <person name="Barry K."/>
            <person name="Grigoriev I.V."/>
            <person name="Stajich J.E."/>
            <person name="Kennedy P.G."/>
        </authorList>
    </citation>
    <scope>NUCLEOTIDE SEQUENCE</scope>
    <source>
        <strain evidence="1">DOB743</strain>
    </source>
</reference>
<dbReference type="EMBL" id="JABBWD010000085">
    <property type="protein sequence ID" value="KAG1767584.1"/>
    <property type="molecule type" value="Genomic_DNA"/>
</dbReference>
<keyword evidence="2" id="KW-1185">Reference proteome</keyword>
<dbReference type="AlphaFoldDB" id="A0A9P7CXB5"/>